<dbReference type="OrthoDB" id="538223at2759"/>
<evidence type="ECO:0000259" key="2">
    <source>
        <dbReference type="Pfam" id="PF17100"/>
    </source>
</evidence>
<feature type="compositionally biased region" description="Low complexity" evidence="1">
    <location>
        <begin position="17"/>
        <end position="31"/>
    </location>
</feature>
<keyword evidence="4" id="KW-1185">Reference proteome</keyword>
<reference evidence="3" key="1">
    <citation type="journal article" date="2021" name="Nat. Commun.">
        <title>Genetic determinants of endophytism in the Arabidopsis root mycobiome.</title>
        <authorList>
            <person name="Mesny F."/>
            <person name="Miyauchi S."/>
            <person name="Thiergart T."/>
            <person name="Pickel B."/>
            <person name="Atanasova L."/>
            <person name="Karlsson M."/>
            <person name="Huettel B."/>
            <person name="Barry K.W."/>
            <person name="Haridas S."/>
            <person name="Chen C."/>
            <person name="Bauer D."/>
            <person name="Andreopoulos W."/>
            <person name="Pangilinan J."/>
            <person name="LaButti K."/>
            <person name="Riley R."/>
            <person name="Lipzen A."/>
            <person name="Clum A."/>
            <person name="Drula E."/>
            <person name="Henrissat B."/>
            <person name="Kohler A."/>
            <person name="Grigoriev I.V."/>
            <person name="Martin F.M."/>
            <person name="Hacquard S."/>
        </authorList>
    </citation>
    <scope>NUCLEOTIDE SEQUENCE</scope>
    <source>
        <strain evidence="3">MPI-CAGE-CH-0243</strain>
    </source>
</reference>
<dbReference type="InterPro" id="IPR031359">
    <property type="entry name" value="NACHT_N"/>
</dbReference>
<dbReference type="AlphaFoldDB" id="A0A9P9I7Z4"/>
<sequence>MSWKDRLKAKLGKKNLPTSSPTAAPPTSITSHARAVPDPATSPSSLPARLWNRAYDQAKTSNPSTVDAYEKILSIRLSEQDAGTSGLPQSADLASQQNEIAQDADQRRMQMQQLVQNGLHRTEKDTKVKQGMEGSLQAALAVKEVVDKAIQASPEAAVAWVGVCFALEILMNPLTQASSNREGIAYVVSRMDWYWNLSGMLLDENMSEGHPPGLRDELANIVTELYTKLLLYQMKSVCYYHRTRLSVFARDLIKLDNWDGELSDIQTAEAKVQEDSAHIGSAIREQTKQQERMQETSADNKCRADLRLTDPRDDKKRIEETKGGLLKDAYRWVLDNPDFRQWRDGPQNQLL</sequence>
<feature type="region of interest" description="Disordered" evidence="1">
    <location>
        <begin position="1"/>
        <end position="47"/>
    </location>
</feature>
<evidence type="ECO:0000313" key="4">
    <source>
        <dbReference type="Proteomes" id="UP000700596"/>
    </source>
</evidence>
<proteinExistence type="predicted"/>
<name>A0A9P9I7Z4_9PLEO</name>
<evidence type="ECO:0000256" key="1">
    <source>
        <dbReference type="SAM" id="MobiDB-lite"/>
    </source>
</evidence>
<comment type="caution">
    <text evidence="3">The sequence shown here is derived from an EMBL/GenBank/DDBJ whole genome shotgun (WGS) entry which is preliminary data.</text>
</comment>
<organism evidence="3 4">
    <name type="scientific">Dendryphion nanum</name>
    <dbReference type="NCBI Taxonomy" id="256645"/>
    <lineage>
        <taxon>Eukaryota</taxon>
        <taxon>Fungi</taxon>
        <taxon>Dikarya</taxon>
        <taxon>Ascomycota</taxon>
        <taxon>Pezizomycotina</taxon>
        <taxon>Dothideomycetes</taxon>
        <taxon>Pleosporomycetidae</taxon>
        <taxon>Pleosporales</taxon>
        <taxon>Torulaceae</taxon>
        <taxon>Dendryphion</taxon>
    </lineage>
</organism>
<dbReference type="Pfam" id="PF17100">
    <property type="entry name" value="NACHT_N"/>
    <property type="match status" value="1"/>
</dbReference>
<feature type="non-terminal residue" evidence="3">
    <location>
        <position position="1"/>
    </location>
</feature>
<evidence type="ECO:0000313" key="3">
    <source>
        <dbReference type="EMBL" id="KAH7111288.1"/>
    </source>
</evidence>
<protein>
    <recommendedName>
        <fullName evidence="2">NWD NACHT-NTPase N-terminal domain-containing protein</fullName>
    </recommendedName>
</protein>
<accession>A0A9P9I7Z4</accession>
<dbReference type="EMBL" id="JAGMWT010000024">
    <property type="protein sequence ID" value="KAH7111288.1"/>
    <property type="molecule type" value="Genomic_DNA"/>
</dbReference>
<gene>
    <name evidence="3" type="ORF">B0J11DRAFT_447543</name>
</gene>
<dbReference type="Proteomes" id="UP000700596">
    <property type="component" value="Unassembled WGS sequence"/>
</dbReference>
<feature type="domain" description="NWD NACHT-NTPase N-terminal" evidence="2">
    <location>
        <begin position="49"/>
        <end position="275"/>
    </location>
</feature>